<dbReference type="EMBL" id="CP141887">
    <property type="protein sequence ID" value="WRT68500.1"/>
    <property type="molecule type" value="Genomic_DNA"/>
</dbReference>
<evidence type="ECO:0000256" key="1">
    <source>
        <dbReference type="SAM" id="MobiDB-lite"/>
    </source>
</evidence>
<evidence type="ECO:0000313" key="3">
    <source>
        <dbReference type="EMBL" id="WRT68500.1"/>
    </source>
</evidence>
<gene>
    <name evidence="3" type="ORF">IL334_005476</name>
</gene>
<dbReference type="GeneID" id="87957607"/>
<dbReference type="Gene3D" id="2.20.70.10">
    <property type="match status" value="1"/>
</dbReference>
<reference evidence="3 4" key="1">
    <citation type="submission" date="2024-01" db="EMBL/GenBank/DDBJ databases">
        <title>Comparative genomics of Cryptococcus and Kwoniella reveals pathogenesis evolution and contrasting modes of karyotype evolution via chromosome fusion or intercentromeric recombination.</title>
        <authorList>
            <person name="Coelho M.A."/>
            <person name="David-Palma M."/>
            <person name="Shea T."/>
            <person name="Bowers K."/>
            <person name="McGinley-Smith S."/>
            <person name="Mohammad A.W."/>
            <person name="Gnirke A."/>
            <person name="Yurkov A.M."/>
            <person name="Nowrousian M."/>
            <person name="Sun S."/>
            <person name="Cuomo C.A."/>
            <person name="Heitman J."/>
        </authorList>
    </citation>
    <scope>NUCLEOTIDE SEQUENCE [LARGE SCALE GENOMIC DNA]</scope>
    <source>
        <strain evidence="3">CBS 11374</strain>
    </source>
</reference>
<dbReference type="Proteomes" id="UP001329825">
    <property type="component" value="Chromosome 7"/>
</dbReference>
<proteinExistence type="predicted"/>
<feature type="compositionally biased region" description="Acidic residues" evidence="1">
    <location>
        <begin position="46"/>
        <end position="68"/>
    </location>
</feature>
<feature type="compositionally biased region" description="Low complexity" evidence="1">
    <location>
        <begin position="146"/>
        <end position="159"/>
    </location>
</feature>
<name>A0ABZ1D394_9TREE</name>
<accession>A0ABZ1D394</accession>
<evidence type="ECO:0000313" key="4">
    <source>
        <dbReference type="Proteomes" id="UP001329825"/>
    </source>
</evidence>
<feature type="region of interest" description="Disordered" evidence="1">
    <location>
        <begin position="250"/>
        <end position="293"/>
    </location>
</feature>
<dbReference type="PROSITE" id="PS50020">
    <property type="entry name" value="WW_DOMAIN_2"/>
    <property type="match status" value="1"/>
</dbReference>
<evidence type="ECO:0000259" key="2">
    <source>
        <dbReference type="PROSITE" id="PS50020"/>
    </source>
</evidence>
<feature type="domain" description="WW" evidence="2">
    <location>
        <begin position="93"/>
        <end position="127"/>
    </location>
</feature>
<organism evidence="3 4">
    <name type="scientific">Kwoniella shivajii</name>
    <dbReference type="NCBI Taxonomy" id="564305"/>
    <lineage>
        <taxon>Eukaryota</taxon>
        <taxon>Fungi</taxon>
        <taxon>Dikarya</taxon>
        <taxon>Basidiomycota</taxon>
        <taxon>Agaricomycotina</taxon>
        <taxon>Tremellomycetes</taxon>
        <taxon>Tremellales</taxon>
        <taxon>Cryptococcaceae</taxon>
        <taxon>Kwoniella</taxon>
    </lineage>
</organism>
<dbReference type="RefSeq" id="XP_062793240.1">
    <property type="nucleotide sequence ID" value="XM_062937189.1"/>
</dbReference>
<sequence length="293" mass="32388">MSTKKATVEDASSLSPSPSAPAPVQSSSPDGKEDTVDEPITTLGGDDAEAEGKEAEDEEEEEEEEEVWDPSSEKLPGQGESSKGKSKAKNVGEGEEQPWQAVWSPEQNAWYFWNTKSGQVSWTNPLEPSSSTSTMTPQPPLPSGPAPASSSAPTPAAGGYNAFEHDRDYDSSVPEIDPGLAHLFGESSTGGGMGRGLDSTLQKAKFNSRTGKFTGNEYQYTVGHLDEYNRAKRMNNHYFDVDAWEKQKFEENQKRKRDEEQGITDKKITKKDMDRFRKKAQEKKARSQAWLRE</sequence>
<feature type="compositionally biased region" description="Basic and acidic residues" evidence="1">
    <location>
        <begin position="250"/>
        <end position="275"/>
    </location>
</feature>
<protein>
    <recommendedName>
        <fullName evidence="2">WW domain-containing protein</fullName>
    </recommendedName>
</protein>
<feature type="compositionally biased region" description="Low complexity" evidence="1">
    <location>
        <begin position="11"/>
        <end position="29"/>
    </location>
</feature>
<keyword evidence="4" id="KW-1185">Reference proteome</keyword>
<feature type="region of interest" description="Disordered" evidence="1">
    <location>
        <begin position="119"/>
        <end position="196"/>
    </location>
</feature>
<dbReference type="InterPro" id="IPR001202">
    <property type="entry name" value="WW_dom"/>
</dbReference>
<feature type="region of interest" description="Disordered" evidence="1">
    <location>
        <begin position="1"/>
        <end position="102"/>
    </location>
</feature>